<comment type="subunit">
    <text evidence="3">Homodimer. Interacts with CIPK.</text>
</comment>
<dbReference type="OrthoDB" id="1685258at2759"/>
<dbReference type="PANTHER" id="PTHR23056">
    <property type="entry name" value="CALCINEURIN B"/>
    <property type="match status" value="1"/>
</dbReference>
<comment type="caution">
    <text evidence="5">The sequence shown here is derived from an EMBL/GenBank/DDBJ whole genome shotgun (WGS) entry which is preliminary data.</text>
</comment>
<dbReference type="GO" id="GO:0016020">
    <property type="term" value="C:membrane"/>
    <property type="evidence" value="ECO:0007669"/>
    <property type="project" value="UniProtKB-SubCell"/>
</dbReference>
<dbReference type="STRING" id="2094558.A0A314XPI4"/>
<proteinExistence type="inferred from homology"/>
<comment type="subcellular location">
    <subcellularLocation>
        <location evidence="3">Membrane</location>
    </subcellularLocation>
</comment>
<dbReference type="InterPro" id="IPR045198">
    <property type="entry name" value="CNBL1-10"/>
</dbReference>
<evidence type="ECO:0000256" key="2">
    <source>
        <dbReference type="ARBA" id="ARBA00023774"/>
    </source>
</evidence>
<evidence type="ECO:0000259" key="4">
    <source>
        <dbReference type="PROSITE" id="PS50222"/>
    </source>
</evidence>
<dbReference type="Gene3D" id="1.10.238.10">
    <property type="entry name" value="EF-hand"/>
    <property type="match status" value="1"/>
</dbReference>
<dbReference type="SUPFAM" id="SSF47473">
    <property type="entry name" value="EF-hand"/>
    <property type="match status" value="1"/>
</dbReference>
<keyword evidence="1 3" id="KW-0677">Repeat</keyword>
<gene>
    <name evidence="5" type="ORF">Pyn_37237</name>
</gene>
<accession>A0A314XPI4</accession>
<comment type="function">
    <text evidence="3">Acts as a calcium sensor. CBL proteins interact with CIPK serine-threonine protein kinases. Binding of a CBL protein to the regulatory NAF domain of a CIPK protein lead to the activation of the kinase in a calcium-dependent manner.</text>
</comment>
<dbReference type="AlphaFoldDB" id="A0A314XPI4"/>
<dbReference type="Proteomes" id="UP000250321">
    <property type="component" value="Unassembled WGS sequence"/>
</dbReference>
<dbReference type="PANTHER" id="PTHR23056:SF26">
    <property type="entry name" value="CALCINEURIN B-LIKE PROTEIN 10"/>
    <property type="match status" value="1"/>
</dbReference>
<organism evidence="5 6">
    <name type="scientific">Prunus yedoensis var. nudiflora</name>
    <dbReference type="NCBI Taxonomy" id="2094558"/>
    <lineage>
        <taxon>Eukaryota</taxon>
        <taxon>Viridiplantae</taxon>
        <taxon>Streptophyta</taxon>
        <taxon>Embryophyta</taxon>
        <taxon>Tracheophyta</taxon>
        <taxon>Spermatophyta</taxon>
        <taxon>Magnoliopsida</taxon>
        <taxon>eudicotyledons</taxon>
        <taxon>Gunneridae</taxon>
        <taxon>Pentapetalae</taxon>
        <taxon>rosids</taxon>
        <taxon>fabids</taxon>
        <taxon>Rosales</taxon>
        <taxon>Rosaceae</taxon>
        <taxon>Amygdaloideae</taxon>
        <taxon>Amygdaleae</taxon>
        <taxon>Prunus</taxon>
    </lineage>
</organism>
<reference evidence="5 6" key="1">
    <citation type="submission" date="2018-02" db="EMBL/GenBank/DDBJ databases">
        <title>Draft genome of wild Prunus yedoensis var. nudiflora.</title>
        <authorList>
            <person name="Baek S."/>
            <person name="Kim J.-H."/>
            <person name="Choi K."/>
            <person name="Kim G.-B."/>
            <person name="Cho A."/>
            <person name="Jang H."/>
            <person name="Shin C.-H."/>
            <person name="Yu H.-J."/>
            <person name="Mun J.-H."/>
        </authorList>
    </citation>
    <scope>NUCLEOTIDE SEQUENCE [LARGE SCALE GENOMIC DNA]</scope>
    <source>
        <strain evidence="6">cv. Jeju island</strain>
        <tissue evidence="5">Leaf</tissue>
    </source>
</reference>
<evidence type="ECO:0000313" key="5">
    <source>
        <dbReference type="EMBL" id="PQP96594.1"/>
    </source>
</evidence>
<dbReference type="GO" id="GO:0005509">
    <property type="term" value="F:calcium ion binding"/>
    <property type="evidence" value="ECO:0007669"/>
    <property type="project" value="UniProtKB-UniRule"/>
</dbReference>
<name>A0A314XPI4_PRUYE</name>
<keyword evidence="3" id="KW-0472">Membrane</keyword>
<dbReference type="GO" id="GO:0019722">
    <property type="term" value="P:calcium-mediated signaling"/>
    <property type="evidence" value="ECO:0007669"/>
    <property type="project" value="UniProtKB-UniRule"/>
</dbReference>
<dbReference type="EMBL" id="PJQY01002086">
    <property type="protein sequence ID" value="PQP96594.1"/>
    <property type="molecule type" value="Genomic_DNA"/>
</dbReference>
<dbReference type="InterPro" id="IPR002048">
    <property type="entry name" value="EF_hand_dom"/>
</dbReference>
<keyword evidence="3" id="KW-0106">Calcium</keyword>
<keyword evidence="6" id="KW-1185">Reference proteome</keyword>
<evidence type="ECO:0000256" key="1">
    <source>
        <dbReference type="ARBA" id="ARBA00022737"/>
    </source>
</evidence>
<protein>
    <recommendedName>
        <fullName evidence="3">Calcineurin B-like protein</fullName>
    </recommendedName>
</protein>
<comment type="similarity">
    <text evidence="2 3">Belongs to the calcineurin regulatory subunit family.</text>
</comment>
<evidence type="ECO:0000313" key="6">
    <source>
        <dbReference type="Proteomes" id="UP000250321"/>
    </source>
</evidence>
<dbReference type="GO" id="GO:0019900">
    <property type="term" value="F:kinase binding"/>
    <property type="evidence" value="ECO:0007669"/>
    <property type="project" value="UniProtKB-UniRule"/>
</dbReference>
<dbReference type="PROSITE" id="PS50222">
    <property type="entry name" value="EF_HAND_2"/>
    <property type="match status" value="1"/>
</dbReference>
<evidence type="ECO:0000256" key="3">
    <source>
        <dbReference type="RuleBase" id="RU369080"/>
    </source>
</evidence>
<dbReference type="InterPro" id="IPR011992">
    <property type="entry name" value="EF-hand-dom_pair"/>
</dbReference>
<sequence length="71" mass="8492">MVSLNDEFVHALNVFHPYAHTDDKIDFAFRLYDLRRTRFIEREEVKKMVIAIMMESNLKLSQIFLSLSLIM</sequence>
<feature type="domain" description="EF-hand" evidence="4">
    <location>
        <begin position="20"/>
        <end position="55"/>
    </location>
</feature>
<keyword evidence="3" id="KW-0479">Metal-binding</keyword>